<dbReference type="EMBL" id="HE575317">
    <property type="protein sequence ID" value="CCC90107.1"/>
    <property type="molecule type" value="Genomic_DNA"/>
</dbReference>
<reference evidence="3" key="1">
    <citation type="journal article" date="2012" name="Proc. Natl. Acad. Sci. U.S.A.">
        <title>Antigenic diversity is generated by distinct evolutionary mechanisms in African trypanosome species.</title>
        <authorList>
            <person name="Jackson A.P."/>
            <person name="Berry A."/>
            <person name="Aslett M."/>
            <person name="Allison H.C."/>
            <person name="Burton P."/>
            <person name="Vavrova-Anderson J."/>
            <person name="Brown R."/>
            <person name="Browne H."/>
            <person name="Corton N."/>
            <person name="Hauser H."/>
            <person name="Gamble J."/>
            <person name="Gilderthorp R."/>
            <person name="Marcello L."/>
            <person name="McQuillan J."/>
            <person name="Otto T.D."/>
            <person name="Quail M.A."/>
            <person name="Sanders M.J."/>
            <person name="van Tonder A."/>
            <person name="Ginger M.L."/>
            <person name="Field M.C."/>
            <person name="Barry J.D."/>
            <person name="Hertz-Fowler C."/>
            <person name="Berriman M."/>
        </authorList>
    </citation>
    <scope>NUCLEOTIDE SEQUENCE</scope>
    <source>
        <strain evidence="3">IL3000</strain>
    </source>
</reference>
<sequence>MGEAFLNGSRSMPQSVEPDGLGLDVVASDYSAERWGEDRLVIATQVQNLQVTIRSTERFGAKARFLGSSDVVEHPLLRQLRELERKIMVPSLVRPVEEEMILQPFCDIWMSEEMSETVIGVAMMSLSNIIDLKCSFITMGGLEKLLLLAQRPVGVSFSDITCEDLLFKKLKMCLSCVRHPRASELPESLFIGVLRRAFIITLCPETSLLLRRFAEEVMKETVTVMYRFIVADDLERTAGGASKVVDDDRLKRRERCSKPPPLTGLPMLRYVCGLITGDLSGEREDESVAGLSLQSGEPSLVAAVQLGGLCLVQCILFVVKDHLCSPRCGDLLFGVRHHLCRALLLAGVSTDNIIILSQIFPTVHAVVKMASHHLLPQVFMFIKVLHLDPLARIGNDLNTSSSVSQHAHSSIPPKQSVSAAQMSVSKMLDLCEKRELILESLVGFCTDASFAAFCYAQYDLSPHFPPLLEQVCTLLVENCFNISNANMPLEEGKNDHGAYTADVEVGTSLTRMDALALEAIKGLLWQTMNSTLHVPVTAQPSLAEAIRSRLAQKRLVLEFASLFRDNAVKCGIPFLLQKAAHVPVGFFKQFNFKKPCVDAPLLAIEEPFGGREVGACLHRLSYMLDKRALGDYLGELGREPPPPDPGSGVESQHALAVWADERRNDHMKPGTQRFHEELLEGFLHEFDFRGKSLLSSIREAAFHMCMPGEAQKIDRVMEAFSKTWLEANRDAEKSINPFRSDNGPFILGFSLIMLNTDQHSGKMMTPMTKEDFRRMHRDSDGGNSLPEDFLNAVFDDIRAHPLTMADMMAAGIRNDVTWALEIRDRGAHGGSNMEPFNTLSMRHYLPDGPTLNASASVQPFIFNMLWMHCLTAFGNTLVVCSKTLSSSSLEPTPAVGTEGGDLTTQLTTPEYAYNCALDGLCLLAKTAKRYCVTPAVDRVLLTILSQLPFDMASVESATLHFAAQPSALLCFEKVIQLVNECTDCVLDAWEKLGHLFANFFLLGLFAKGERTLPQGGAPCAELYVNPGAERDEVKDTESDTGWLSALWRAPSNPNRTRELRQQKGQEVLERVKALLPSMEELLEMIDSLKPPSHERVFSALCGEVKRKLHGATESTLASHLLVFVTEIVVRRTNEDAEMERFTNLCQQLTSHCFAAVNHTKNCDLRCKSVVERGNGAGSGSGYGHPDEVVGSPLTAVDNPTTDVPDDKWLTATRRVVRAVLRAVISFSQGASSRCASLPLFNMLMGASPDVFSVAVAPELSFTLLELAVEAPRYFTLGALPLSVVISALSQISALCSDAVVQERTQQAFSYIVRQMPYDLSGDNDGIVDALVACALESSKPKDVRRYITGTPHSSSIAKFPDECADVETRGTFTDSLAVVCHRLAVEFASGGEAGRSACVPQAWATALDGLSTLVVESHQNRHRITALLCLQRCLLDLEIELFSEDALMQVYERAIFLLMEKVCALSLDSPATQGHGDTQESVDQVRNPADEIGSTGLPRQFSVTSILSSLAPAPPPRRALRSGIANGSLKDANNRRREVLDLRCRVVSLLSSVFLHHAGLLEEPVVLRRLWQRVLESLSAFYSSVSVRPAESTINGQVNSDGASKEDVMTEEVAVLREAIQESIKNMIHVLVTLTMEPESAMASGDMSLFWATTKSSLSSFDFVQQLLDYIDTIEEK</sequence>
<dbReference type="InterPro" id="IPR000904">
    <property type="entry name" value="Sec7_dom"/>
</dbReference>
<dbReference type="InterPro" id="IPR035999">
    <property type="entry name" value="Sec7_dom_sf"/>
</dbReference>
<dbReference type="PROSITE" id="PS50190">
    <property type="entry name" value="SEC7"/>
    <property type="match status" value="1"/>
</dbReference>
<name>G0UL52_TRYCI</name>
<dbReference type="VEuPathDB" id="TriTrypDB:TcIL3000_4_1950"/>
<feature type="region of interest" description="Disordered" evidence="1">
    <location>
        <begin position="1470"/>
        <end position="1496"/>
    </location>
</feature>
<proteinExistence type="predicted"/>
<dbReference type="Gene3D" id="1.10.1000.11">
    <property type="entry name" value="Arf Nucleotide-binding Site Opener,domain 2"/>
    <property type="match status" value="1"/>
</dbReference>
<dbReference type="PANTHER" id="PTHR10663:SF388">
    <property type="entry name" value="GOLGI-SPECIFIC BREFELDIN A-RESISTANCE GUANINE NUCLEOTIDE EXCHANGE FACTOR 1"/>
    <property type="match status" value="1"/>
</dbReference>
<dbReference type="GO" id="GO:0012505">
    <property type="term" value="C:endomembrane system"/>
    <property type="evidence" value="ECO:0007669"/>
    <property type="project" value="UniProtKB-ARBA"/>
</dbReference>
<dbReference type="GO" id="GO:0005737">
    <property type="term" value="C:cytoplasm"/>
    <property type="evidence" value="ECO:0007669"/>
    <property type="project" value="UniProtKB-ARBA"/>
</dbReference>
<dbReference type="GO" id="GO:0005085">
    <property type="term" value="F:guanyl-nucleotide exchange factor activity"/>
    <property type="evidence" value="ECO:0007669"/>
    <property type="project" value="InterPro"/>
</dbReference>
<evidence type="ECO:0000256" key="1">
    <source>
        <dbReference type="SAM" id="MobiDB-lite"/>
    </source>
</evidence>
<gene>
    <name evidence="3" type="ORF">TCIL3000_4_1950</name>
</gene>
<dbReference type="SMART" id="SM00222">
    <property type="entry name" value="Sec7"/>
    <property type="match status" value="1"/>
</dbReference>
<feature type="domain" description="SEC7" evidence="2">
    <location>
        <begin position="571"/>
        <end position="800"/>
    </location>
</feature>
<organism evidence="3">
    <name type="scientific">Trypanosoma congolense (strain IL3000)</name>
    <dbReference type="NCBI Taxonomy" id="1068625"/>
    <lineage>
        <taxon>Eukaryota</taxon>
        <taxon>Discoba</taxon>
        <taxon>Euglenozoa</taxon>
        <taxon>Kinetoplastea</taxon>
        <taxon>Metakinetoplastina</taxon>
        <taxon>Trypanosomatida</taxon>
        <taxon>Trypanosomatidae</taxon>
        <taxon>Trypanosoma</taxon>
        <taxon>Nannomonas</taxon>
    </lineage>
</organism>
<feature type="compositionally biased region" description="Polar residues" evidence="1">
    <location>
        <begin position="1470"/>
        <end position="1484"/>
    </location>
</feature>
<dbReference type="GO" id="GO:0032012">
    <property type="term" value="P:regulation of ARF protein signal transduction"/>
    <property type="evidence" value="ECO:0007669"/>
    <property type="project" value="InterPro"/>
</dbReference>
<evidence type="ECO:0000259" key="2">
    <source>
        <dbReference type="PROSITE" id="PS50190"/>
    </source>
</evidence>
<accession>G0UL52</accession>
<protein>
    <recommendedName>
        <fullName evidence="2">SEC7 domain-containing protein</fullName>
    </recommendedName>
</protein>
<evidence type="ECO:0000313" key="3">
    <source>
        <dbReference type="EMBL" id="CCC90107.1"/>
    </source>
</evidence>
<dbReference type="SUPFAM" id="SSF48425">
    <property type="entry name" value="Sec7 domain"/>
    <property type="match status" value="1"/>
</dbReference>
<dbReference type="Pfam" id="PF01369">
    <property type="entry name" value="Sec7"/>
    <property type="match status" value="1"/>
</dbReference>
<dbReference type="PANTHER" id="PTHR10663">
    <property type="entry name" value="GUANYL-NUCLEOTIDE EXCHANGE FACTOR"/>
    <property type="match status" value="1"/>
</dbReference>
<dbReference type="InterPro" id="IPR023394">
    <property type="entry name" value="Sec7_C_sf"/>
</dbReference>
<dbReference type="GO" id="GO:0016192">
    <property type="term" value="P:vesicle-mediated transport"/>
    <property type="evidence" value="ECO:0007669"/>
    <property type="project" value="UniProtKB-ARBA"/>
</dbReference>